<dbReference type="NCBIfam" id="TIGR00545">
    <property type="entry name" value="lipoyltrans"/>
    <property type="match status" value="1"/>
</dbReference>
<organism evidence="6 7">
    <name type="scientific">Sistotremastrum niveocremeum HHB9708</name>
    <dbReference type="NCBI Taxonomy" id="1314777"/>
    <lineage>
        <taxon>Eukaryota</taxon>
        <taxon>Fungi</taxon>
        <taxon>Dikarya</taxon>
        <taxon>Basidiomycota</taxon>
        <taxon>Agaricomycotina</taxon>
        <taxon>Agaricomycetes</taxon>
        <taxon>Sistotremastrales</taxon>
        <taxon>Sistotremastraceae</taxon>
        <taxon>Sertulicium</taxon>
        <taxon>Sertulicium niveocremeum</taxon>
    </lineage>
</organism>
<dbReference type="Proteomes" id="UP000076722">
    <property type="component" value="Unassembled WGS sequence"/>
</dbReference>
<gene>
    <name evidence="6" type="ORF">SISNIDRAFT_479222</name>
</gene>
<sequence>MLASWRHTTSKQLFRRTACSPRYLATTSQIYVSKSHDPYFNLSVEDWLFRHADPEIPLLFLYRDTPCVVIGRNQNPWKEVNHTALRQAAIPFIRRRSGGGTVYHDLGNTNYSIHTSRLSFDRLTTGHLIRDALKSVDIPAYLNERNDICVDNFKIFVLTDCLALHVSGSAYKIVNKRSYHHGTMLIDSDLDSLRGVLRNTKDTMTTKGVASVRSPVRNLIEWKRSFSHDEFCKAVIEAFREHYQCHDRVEYVEERSSIAHTSYVQNGMTELRTWDWLYGQTPEFTHILQHSFDFGPVEATIHSRHGLILSCTLKTRDSSWEEDGMRDQRYAFLPPIRDIDGADDWDRQRRDIWEWLRVEMDR</sequence>
<dbReference type="InterPro" id="IPR004562">
    <property type="entry name" value="LipoylTrfase_LipoateP_Ligase"/>
</dbReference>
<comment type="similarity">
    <text evidence="3">Belongs to the LplA family.</text>
</comment>
<evidence type="ECO:0000313" key="6">
    <source>
        <dbReference type="EMBL" id="KZS91210.1"/>
    </source>
</evidence>
<keyword evidence="6" id="KW-0808">Transferase</keyword>
<evidence type="ECO:0000256" key="1">
    <source>
        <dbReference type="ARBA" id="ARBA00003253"/>
    </source>
</evidence>
<evidence type="ECO:0000256" key="4">
    <source>
        <dbReference type="ARBA" id="ARBA00015925"/>
    </source>
</evidence>
<evidence type="ECO:0000259" key="5">
    <source>
        <dbReference type="PROSITE" id="PS51733"/>
    </source>
</evidence>
<dbReference type="PANTHER" id="PTHR12561">
    <property type="entry name" value="LIPOATE-PROTEIN LIGASE"/>
    <property type="match status" value="1"/>
</dbReference>
<dbReference type="InterPro" id="IPR004143">
    <property type="entry name" value="BPL_LPL_catalytic"/>
</dbReference>
<dbReference type="UniPathway" id="UPA00537">
    <property type="reaction ID" value="UER00595"/>
</dbReference>
<dbReference type="STRING" id="1314777.A0A164S791"/>
<comment type="pathway">
    <text evidence="2">Protein modification; protein lipoylation via exogenous pathway; protein N(6)-(lipoyl)lysine from lipoate: step 2/2.</text>
</comment>
<dbReference type="PANTHER" id="PTHR12561:SF3">
    <property type="entry name" value="LIPOYLTRANSFERASE 1, MITOCHONDRIAL"/>
    <property type="match status" value="1"/>
</dbReference>
<evidence type="ECO:0000313" key="7">
    <source>
        <dbReference type="Proteomes" id="UP000076722"/>
    </source>
</evidence>
<keyword evidence="7" id="KW-1185">Reference proteome</keyword>
<proteinExistence type="inferred from homology"/>
<dbReference type="OrthoDB" id="201621at2759"/>
<protein>
    <recommendedName>
        <fullName evidence="4">Putative lipoate-protein ligase A</fullName>
    </recommendedName>
</protein>
<dbReference type="GO" id="GO:0005739">
    <property type="term" value="C:mitochondrion"/>
    <property type="evidence" value="ECO:0007669"/>
    <property type="project" value="TreeGrafter"/>
</dbReference>
<dbReference type="EMBL" id="KV419416">
    <property type="protein sequence ID" value="KZS91210.1"/>
    <property type="molecule type" value="Genomic_DNA"/>
</dbReference>
<dbReference type="GO" id="GO:0009249">
    <property type="term" value="P:protein lipoylation"/>
    <property type="evidence" value="ECO:0007669"/>
    <property type="project" value="InterPro"/>
</dbReference>
<accession>A0A164S791</accession>
<name>A0A164S791_9AGAM</name>
<dbReference type="SUPFAM" id="SSF55681">
    <property type="entry name" value="Class II aaRS and biotin synthetases"/>
    <property type="match status" value="1"/>
</dbReference>
<dbReference type="GO" id="GO:0016874">
    <property type="term" value="F:ligase activity"/>
    <property type="evidence" value="ECO:0007669"/>
    <property type="project" value="UniProtKB-KW"/>
</dbReference>
<dbReference type="InterPro" id="IPR045864">
    <property type="entry name" value="aa-tRNA-synth_II/BPL/LPL"/>
</dbReference>
<dbReference type="PROSITE" id="PS51733">
    <property type="entry name" value="BPL_LPL_CATALYTIC"/>
    <property type="match status" value="1"/>
</dbReference>
<reference evidence="6 7" key="1">
    <citation type="journal article" date="2016" name="Mol. Biol. Evol.">
        <title>Comparative Genomics of Early-Diverging Mushroom-Forming Fungi Provides Insights into the Origins of Lignocellulose Decay Capabilities.</title>
        <authorList>
            <person name="Nagy L.G."/>
            <person name="Riley R."/>
            <person name="Tritt A."/>
            <person name="Adam C."/>
            <person name="Daum C."/>
            <person name="Floudas D."/>
            <person name="Sun H."/>
            <person name="Yadav J.S."/>
            <person name="Pangilinan J."/>
            <person name="Larsson K.H."/>
            <person name="Matsuura K."/>
            <person name="Barry K."/>
            <person name="Labutti K."/>
            <person name="Kuo R."/>
            <person name="Ohm R.A."/>
            <person name="Bhattacharya S.S."/>
            <person name="Shirouzu T."/>
            <person name="Yoshinaga Y."/>
            <person name="Martin F.M."/>
            <person name="Grigoriev I.V."/>
            <person name="Hibbett D.S."/>
        </authorList>
    </citation>
    <scope>NUCLEOTIDE SEQUENCE [LARGE SCALE GENOMIC DNA]</scope>
    <source>
        <strain evidence="6 7">HHB9708</strain>
    </source>
</reference>
<dbReference type="CDD" id="cd16443">
    <property type="entry name" value="LplA"/>
    <property type="match status" value="1"/>
</dbReference>
<keyword evidence="6" id="KW-0436">Ligase</keyword>
<comment type="function">
    <text evidence="1">Catalyzes both the ATP-dependent activation of exogenously supplied lipoate to lipoyl-AMP and the transfer of the activated lipoyl onto the lipoyl domains of lipoate-dependent enzymes.</text>
</comment>
<feature type="domain" description="BPL/LPL catalytic" evidence="5">
    <location>
        <begin position="53"/>
        <end position="247"/>
    </location>
</feature>
<evidence type="ECO:0000256" key="3">
    <source>
        <dbReference type="ARBA" id="ARBA00008242"/>
    </source>
</evidence>
<dbReference type="AlphaFoldDB" id="A0A164S791"/>
<dbReference type="GO" id="GO:0017118">
    <property type="term" value="F:lipoyltransferase activity"/>
    <property type="evidence" value="ECO:0007669"/>
    <property type="project" value="TreeGrafter"/>
</dbReference>
<dbReference type="Pfam" id="PF21948">
    <property type="entry name" value="LplA-B_cat"/>
    <property type="match status" value="1"/>
</dbReference>
<evidence type="ECO:0000256" key="2">
    <source>
        <dbReference type="ARBA" id="ARBA00005085"/>
    </source>
</evidence>
<dbReference type="Gene3D" id="3.30.930.10">
    <property type="entry name" value="Bira Bifunctional Protein, Domain 2"/>
    <property type="match status" value="1"/>
</dbReference>